<accession>A0AAV7PGI1</accession>
<organism evidence="1 2">
    <name type="scientific">Pleurodeles waltl</name>
    <name type="common">Iberian ribbed newt</name>
    <dbReference type="NCBI Taxonomy" id="8319"/>
    <lineage>
        <taxon>Eukaryota</taxon>
        <taxon>Metazoa</taxon>
        <taxon>Chordata</taxon>
        <taxon>Craniata</taxon>
        <taxon>Vertebrata</taxon>
        <taxon>Euteleostomi</taxon>
        <taxon>Amphibia</taxon>
        <taxon>Batrachia</taxon>
        <taxon>Caudata</taxon>
        <taxon>Salamandroidea</taxon>
        <taxon>Salamandridae</taxon>
        <taxon>Pleurodelinae</taxon>
        <taxon>Pleurodeles</taxon>
    </lineage>
</organism>
<keyword evidence="2" id="KW-1185">Reference proteome</keyword>
<dbReference type="EMBL" id="JANPWB010000011">
    <property type="protein sequence ID" value="KAJ1127407.1"/>
    <property type="molecule type" value="Genomic_DNA"/>
</dbReference>
<evidence type="ECO:0000313" key="2">
    <source>
        <dbReference type="Proteomes" id="UP001066276"/>
    </source>
</evidence>
<protein>
    <submittedName>
        <fullName evidence="1">Uncharacterized protein</fullName>
    </submittedName>
</protein>
<proteinExistence type="predicted"/>
<dbReference type="Proteomes" id="UP001066276">
    <property type="component" value="Chromosome 7"/>
</dbReference>
<dbReference type="AlphaFoldDB" id="A0AAV7PGI1"/>
<comment type="caution">
    <text evidence="1">The sequence shown here is derived from an EMBL/GenBank/DDBJ whole genome shotgun (WGS) entry which is preliminary data.</text>
</comment>
<reference evidence="1" key="1">
    <citation type="journal article" date="2022" name="bioRxiv">
        <title>Sequencing and chromosome-scale assembly of the giantPleurodeles waltlgenome.</title>
        <authorList>
            <person name="Brown T."/>
            <person name="Elewa A."/>
            <person name="Iarovenko S."/>
            <person name="Subramanian E."/>
            <person name="Araus A.J."/>
            <person name="Petzold A."/>
            <person name="Susuki M."/>
            <person name="Suzuki K.-i.T."/>
            <person name="Hayashi T."/>
            <person name="Toyoda A."/>
            <person name="Oliveira C."/>
            <person name="Osipova E."/>
            <person name="Leigh N.D."/>
            <person name="Simon A."/>
            <person name="Yun M.H."/>
        </authorList>
    </citation>
    <scope>NUCLEOTIDE SEQUENCE</scope>
    <source>
        <strain evidence="1">20211129_DDA</strain>
        <tissue evidence="1">Liver</tissue>
    </source>
</reference>
<gene>
    <name evidence="1" type="ORF">NDU88_005809</name>
</gene>
<name>A0AAV7PGI1_PLEWA</name>
<evidence type="ECO:0000313" key="1">
    <source>
        <dbReference type="EMBL" id="KAJ1127407.1"/>
    </source>
</evidence>
<sequence length="168" mass="19304">MTRGCDWVAIKVVIRGLCMQTIYSVRRQLEKDVLDHEAKLRVLEKCLPTQPQRMEERRQAQRSNKPYHQCLHAMGDKAAKLLACLLKQHVDHMPATAPIYVAGRRVCTQVAINKVFQDHLDKLYALPRCDPLEAGMTFLDRLPLPRLTRTARALLDAHLDWEEIQGAI</sequence>